<sequence length="411" mass="48706">MNEKDIKYNLYDENFEIVKEEYLNYSETWKNKSRIWGDQTHRLCSYVAMFPPSLANFFITKYTNENDVILDTFSGRGTTILESRLMNRKAYANDLNPFAFVLSKSKTKSFNTQEIFKRVDQLERRYQNYNKKTLKLEKDLQIYFSDKNLKQITFLKYELGKKWKDLDDIDNFILAIFLGILHGPMKKNGDSIYLSLSMSNHTSMSKKYVQKYAQDNNLKKPSFNIFDKVKNRAEKIIINSKYEKNEACVKYGNALEVDKIFPNLNPKLVITSPPYLNIINYTNQNWLKMWVLGYDNRHDNKEIGLDDSHNLLNYKNFMSKYLWKISKIISKEGKIVLVIGDVFQNGKNYSFEDIWKEIRKDFLDLYLKEIYVDKIEQNYKSTNSMGSKAGKATKVEKIYVFEKIDKLKFKD</sequence>
<evidence type="ECO:0000313" key="12">
    <source>
        <dbReference type="Proteomes" id="UP000232221"/>
    </source>
</evidence>
<dbReference type="EMBL" id="CP024968">
    <property type="protein sequence ID" value="ATZ20844.1"/>
    <property type="molecule type" value="Genomic_DNA"/>
</dbReference>
<dbReference type="Pfam" id="PF01555">
    <property type="entry name" value="N6_N4_Mtase"/>
    <property type="match status" value="1"/>
</dbReference>
<dbReference type="GO" id="GO:0015667">
    <property type="term" value="F:site-specific DNA-methyltransferase (cytosine-N4-specific) activity"/>
    <property type="evidence" value="ECO:0007669"/>
    <property type="project" value="UniProtKB-EC"/>
</dbReference>
<dbReference type="GO" id="GO:0009307">
    <property type="term" value="P:DNA restriction-modification system"/>
    <property type="evidence" value="ECO:0007669"/>
    <property type="project" value="UniProtKB-KW"/>
</dbReference>
<evidence type="ECO:0000256" key="2">
    <source>
        <dbReference type="ARBA" id="ARBA00012185"/>
    </source>
</evidence>
<evidence type="ECO:0000256" key="9">
    <source>
        <dbReference type="SAM" id="Coils"/>
    </source>
</evidence>
<comment type="similarity">
    <text evidence="1">Belongs to the N(4)/N(6)-methyltransferase family. N(4) subfamily.</text>
</comment>
<protein>
    <recommendedName>
        <fullName evidence="2">site-specific DNA-methyltransferase (cytosine-N(4)-specific)</fullName>
        <ecNumber evidence="2">2.1.1.113</ecNumber>
    </recommendedName>
</protein>
<dbReference type="OrthoDB" id="9800801at2"/>
<dbReference type="GO" id="GO:0032259">
    <property type="term" value="P:methylation"/>
    <property type="evidence" value="ECO:0007669"/>
    <property type="project" value="UniProtKB-KW"/>
</dbReference>
<dbReference type="Proteomes" id="UP000232221">
    <property type="component" value="Chromosome"/>
</dbReference>
<keyword evidence="5" id="KW-0949">S-adenosyl-L-methionine</keyword>
<comment type="catalytic activity">
    <reaction evidence="8">
        <text>a 2'-deoxycytidine in DNA + S-adenosyl-L-methionine = an N(4)-methyl-2'-deoxycytidine in DNA + S-adenosyl-L-homocysteine + H(+)</text>
        <dbReference type="Rhea" id="RHEA:16857"/>
        <dbReference type="Rhea" id="RHEA-COMP:11369"/>
        <dbReference type="Rhea" id="RHEA-COMP:13674"/>
        <dbReference type="ChEBI" id="CHEBI:15378"/>
        <dbReference type="ChEBI" id="CHEBI:57856"/>
        <dbReference type="ChEBI" id="CHEBI:59789"/>
        <dbReference type="ChEBI" id="CHEBI:85452"/>
        <dbReference type="ChEBI" id="CHEBI:137933"/>
        <dbReference type="EC" id="2.1.1.113"/>
    </reaction>
</comment>
<keyword evidence="12" id="KW-1185">Reference proteome</keyword>
<keyword evidence="3 11" id="KW-0489">Methyltransferase</keyword>
<evidence type="ECO:0000313" key="11">
    <source>
        <dbReference type="EMBL" id="ATZ20844.1"/>
    </source>
</evidence>
<keyword evidence="7" id="KW-0238">DNA-binding</keyword>
<evidence type="ECO:0000256" key="6">
    <source>
        <dbReference type="ARBA" id="ARBA00022747"/>
    </source>
</evidence>
<dbReference type="EC" id="2.1.1.113" evidence="2"/>
<dbReference type="Gene3D" id="3.40.50.150">
    <property type="entry name" value="Vaccinia Virus protein VP39"/>
    <property type="match status" value="2"/>
</dbReference>
<feature type="coiled-coil region" evidence="9">
    <location>
        <begin position="112"/>
        <end position="139"/>
    </location>
</feature>
<organism evidence="11 12">
    <name type="scientific">Mesoplasma coleopterae</name>
    <dbReference type="NCBI Taxonomy" id="324078"/>
    <lineage>
        <taxon>Bacteria</taxon>
        <taxon>Bacillati</taxon>
        <taxon>Mycoplasmatota</taxon>
        <taxon>Mollicutes</taxon>
        <taxon>Entomoplasmatales</taxon>
        <taxon>Entomoplasmataceae</taxon>
        <taxon>Mesoplasma</taxon>
    </lineage>
</organism>
<feature type="domain" description="DNA methylase N-4/N-6" evidence="10">
    <location>
        <begin position="16"/>
        <end position="98"/>
    </location>
</feature>
<evidence type="ECO:0000256" key="7">
    <source>
        <dbReference type="ARBA" id="ARBA00023125"/>
    </source>
</evidence>
<dbReference type="SUPFAM" id="SSF53335">
    <property type="entry name" value="S-adenosyl-L-methionine-dependent methyltransferases"/>
    <property type="match status" value="2"/>
</dbReference>
<dbReference type="PROSITE" id="PS00093">
    <property type="entry name" value="N4_MTASE"/>
    <property type="match status" value="1"/>
</dbReference>
<dbReference type="GO" id="GO:0003677">
    <property type="term" value="F:DNA binding"/>
    <property type="evidence" value="ECO:0007669"/>
    <property type="project" value="UniProtKB-KW"/>
</dbReference>
<gene>
    <name evidence="11" type="ORF">MCOLE_v1c03300</name>
</gene>
<dbReference type="InterPro" id="IPR002941">
    <property type="entry name" value="DNA_methylase_N4/N6"/>
</dbReference>
<evidence type="ECO:0000256" key="3">
    <source>
        <dbReference type="ARBA" id="ARBA00022603"/>
    </source>
</evidence>
<evidence type="ECO:0000256" key="4">
    <source>
        <dbReference type="ARBA" id="ARBA00022679"/>
    </source>
</evidence>
<keyword evidence="6" id="KW-0680">Restriction system</keyword>
<dbReference type="REBASE" id="225955">
    <property type="entry name" value="M.Mco779ORF3300P"/>
</dbReference>
<dbReference type="InterPro" id="IPR017985">
    <property type="entry name" value="MeTrfase_CN4_CS"/>
</dbReference>
<name>A0A2K8P261_9MOLU</name>
<dbReference type="KEGG" id="mcol:MCOLE_v1c03300"/>
<dbReference type="GO" id="GO:0008170">
    <property type="term" value="F:N-methyltransferase activity"/>
    <property type="evidence" value="ECO:0007669"/>
    <property type="project" value="InterPro"/>
</dbReference>
<dbReference type="RefSeq" id="WP_100670909.1">
    <property type="nucleotide sequence ID" value="NZ_CP024968.1"/>
</dbReference>
<keyword evidence="9" id="KW-0175">Coiled coil</keyword>
<reference evidence="11 12" key="1">
    <citation type="submission" date="2017-11" db="EMBL/GenBank/DDBJ databases">
        <title>Genome sequence of Mesoplasma coleopterae BARC 779 (ATCC 49583).</title>
        <authorList>
            <person name="Lo W.-S."/>
            <person name="Kuo C.-H."/>
        </authorList>
    </citation>
    <scope>NUCLEOTIDE SEQUENCE [LARGE SCALE GENOMIC DNA]</scope>
    <source>
        <strain evidence="11 12">BARC 779</strain>
    </source>
</reference>
<evidence type="ECO:0000259" key="10">
    <source>
        <dbReference type="Pfam" id="PF01555"/>
    </source>
</evidence>
<accession>A0A2K8P261</accession>
<keyword evidence="4" id="KW-0808">Transferase</keyword>
<evidence type="ECO:0000256" key="5">
    <source>
        <dbReference type="ARBA" id="ARBA00022691"/>
    </source>
</evidence>
<evidence type="ECO:0000256" key="1">
    <source>
        <dbReference type="ARBA" id="ARBA00010203"/>
    </source>
</evidence>
<proteinExistence type="inferred from homology"/>
<evidence type="ECO:0000256" key="8">
    <source>
        <dbReference type="ARBA" id="ARBA00049120"/>
    </source>
</evidence>
<dbReference type="InterPro" id="IPR029063">
    <property type="entry name" value="SAM-dependent_MTases_sf"/>
</dbReference>
<dbReference type="AlphaFoldDB" id="A0A2K8P261"/>